<dbReference type="EMBL" id="FOXI01000003">
    <property type="protein sequence ID" value="SFP38391.1"/>
    <property type="molecule type" value="Genomic_DNA"/>
</dbReference>
<dbReference type="Proteomes" id="UP000183769">
    <property type="component" value="Unassembled WGS sequence"/>
</dbReference>
<dbReference type="RefSeq" id="WP_074876432.1">
    <property type="nucleotide sequence ID" value="NZ_FOXI01000003.1"/>
</dbReference>
<evidence type="ECO:0000313" key="2">
    <source>
        <dbReference type="Proteomes" id="UP000183769"/>
    </source>
</evidence>
<dbReference type="OrthoDB" id="269319at2157"/>
<dbReference type="AlphaFoldDB" id="A0A1I5PXK9"/>
<protein>
    <recommendedName>
        <fullName evidence="3">DUF1102 domain-containing protein</fullName>
    </recommendedName>
</protein>
<name>A0A1I5PXK9_9EURY</name>
<evidence type="ECO:0008006" key="3">
    <source>
        <dbReference type="Google" id="ProtNLM"/>
    </source>
</evidence>
<accession>A0A1I5PXK9</accession>
<sequence>MERRKFIAGLGSITAAGAAGIGTGAFSATSAERSLSVEVADDASAYLSFGTDLGNSPDNNYEYASINDDELEIKFGSNDAGGQGVNPNSTNHFDDVFSITNQGTEPVEIWFTLSDDLDEYVDVYPIAGNFGRETSLVGESNAFSASWATGVGSGLRIGLTIDLSDADDVDEGDVLDGTMTVHAESI</sequence>
<organism evidence="1 2">
    <name type="scientific">Halolamina pelagica</name>
    <dbReference type="NCBI Taxonomy" id="699431"/>
    <lineage>
        <taxon>Archaea</taxon>
        <taxon>Methanobacteriati</taxon>
        <taxon>Methanobacteriota</taxon>
        <taxon>Stenosarchaea group</taxon>
        <taxon>Halobacteria</taxon>
        <taxon>Halobacteriales</taxon>
        <taxon>Haloferacaceae</taxon>
    </lineage>
</organism>
<proteinExistence type="predicted"/>
<evidence type="ECO:0000313" key="1">
    <source>
        <dbReference type="EMBL" id="SFP38391.1"/>
    </source>
</evidence>
<keyword evidence="2" id="KW-1185">Reference proteome</keyword>
<reference evidence="2" key="1">
    <citation type="submission" date="2016-10" db="EMBL/GenBank/DDBJ databases">
        <authorList>
            <person name="Varghese N."/>
            <person name="Submissions S."/>
        </authorList>
    </citation>
    <scope>NUCLEOTIDE SEQUENCE [LARGE SCALE GENOMIC DNA]</scope>
    <source>
        <strain evidence="2">CGMCC 1.10329</strain>
    </source>
</reference>
<gene>
    <name evidence="1" type="ORF">SAMN05216277_103139</name>
</gene>